<reference evidence="2" key="1">
    <citation type="submission" date="2022-10" db="EMBL/GenBank/DDBJ databases">
        <title>Tapping the CABI collections for fungal endophytes: first genome assemblies for Collariella, Neodidymelliopsis, Ascochyta clinopodiicola, Didymella pomorum, Didymosphaeria variabile, Neocosmospora piperis and Neocucurbitaria cava.</title>
        <authorList>
            <person name="Hill R."/>
        </authorList>
    </citation>
    <scope>NUCLEOTIDE SEQUENCE</scope>
    <source>
        <strain evidence="2">IMI 366586</strain>
    </source>
</reference>
<sequence length="273" mass="29452">MNTYEPTPRKLHRIALLHLTASSQLDRNNNNHNSNDSPSSGSQQQQGAPSSLLPLVRTKGTRLLWVDLSGQQLGPYIHNEQQQAVLRLPGRPVTFLRDRVQLAQVESKRDSYVNAFLIQSRGVQVDACSSCLRKMSRDPSSYAHPFPDCIRLPGRFGGCCGNCKWPDHGASCSKRDEVVNVYVPAPSAPTLPAPGSRNDMAILISDDESSTVSEPAPYGNEEAALPGGGDDAGGDQALKEEFDDNDDNAMDLVPAMDGGLASDGTAKDPLQLD</sequence>
<comment type="caution">
    <text evidence="2">The sequence shown here is derived from an EMBL/GenBank/DDBJ whole genome shotgun (WGS) entry which is preliminary data.</text>
</comment>
<feature type="region of interest" description="Disordered" evidence="1">
    <location>
        <begin position="22"/>
        <end position="50"/>
    </location>
</feature>
<accession>A0A9W8TBX0</accession>
<gene>
    <name evidence="2" type="ORF">N0V84_010637</name>
</gene>
<dbReference type="OrthoDB" id="5071280at2759"/>
<dbReference type="Pfam" id="PF12511">
    <property type="entry name" value="DUF3716"/>
    <property type="match status" value="1"/>
</dbReference>
<dbReference type="Proteomes" id="UP001140502">
    <property type="component" value="Unassembled WGS sequence"/>
</dbReference>
<name>A0A9W8TBX0_9HYPO</name>
<evidence type="ECO:0000313" key="3">
    <source>
        <dbReference type="Proteomes" id="UP001140502"/>
    </source>
</evidence>
<dbReference type="InterPro" id="IPR022190">
    <property type="entry name" value="DUF3716"/>
</dbReference>
<keyword evidence="3" id="KW-1185">Reference proteome</keyword>
<evidence type="ECO:0000313" key="2">
    <source>
        <dbReference type="EMBL" id="KAJ4311059.1"/>
    </source>
</evidence>
<feature type="region of interest" description="Disordered" evidence="1">
    <location>
        <begin position="208"/>
        <end position="273"/>
    </location>
</feature>
<organism evidence="2 3">
    <name type="scientific">Fusarium piperis</name>
    <dbReference type="NCBI Taxonomy" id="1435070"/>
    <lineage>
        <taxon>Eukaryota</taxon>
        <taxon>Fungi</taxon>
        <taxon>Dikarya</taxon>
        <taxon>Ascomycota</taxon>
        <taxon>Pezizomycotina</taxon>
        <taxon>Sordariomycetes</taxon>
        <taxon>Hypocreomycetidae</taxon>
        <taxon>Hypocreales</taxon>
        <taxon>Nectriaceae</taxon>
        <taxon>Fusarium</taxon>
        <taxon>Fusarium solani species complex</taxon>
    </lineage>
</organism>
<protein>
    <submittedName>
        <fullName evidence="2">Uncharacterized protein</fullName>
    </submittedName>
</protein>
<dbReference type="EMBL" id="JAPEUR010000347">
    <property type="protein sequence ID" value="KAJ4311059.1"/>
    <property type="molecule type" value="Genomic_DNA"/>
</dbReference>
<proteinExistence type="predicted"/>
<evidence type="ECO:0000256" key="1">
    <source>
        <dbReference type="SAM" id="MobiDB-lite"/>
    </source>
</evidence>
<dbReference type="AlphaFoldDB" id="A0A9W8TBX0"/>